<gene>
    <name evidence="3" type="ORF">ACFQ5L_12960</name>
</gene>
<reference evidence="4" key="1">
    <citation type="journal article" date="2019" name="Int. J. Syst. Evol. Microbiol.">
        <title>The Global Catalogue of Microorganisms (GCM) 10K type strain sequencing project: providing services to taxonomists for standard genome sequencing and annotation.</title>
        <authorList>
            <consortium name="The Broad Institute Genomics Platform"/>
            <consortium name="The Broad Institute Genome Sequencing Center for Infectious Disease"/>
            <person name="Wu L."/>
            <person name="Ma J."/>
        </authorList>
    </citation>
    <scope>NUCLEOTIDE SEQUENCE [LARGE SCALE GENOMIC DNA]</scope>
    <source>
        <strain evidence="4">CCM 8931</strain>
    </source>
</reference>
<dbReference type="Proteomes" id="UP001597188">
    <property type="component" value="Unassembled WGS sequence"/>
</dbReference>
<name>A0ABW4C4E7_9LACO</name>
<keyword evidence="1" id="KW-0732">Signal</keyword>
<evidence type="ECO:0000259" key="2">
    <source>
        <dbReference type="Pfam" id="PF13731"/>
    </source>
</evidence>
<feature type="domain" description="WxL" evidence="2">
    <location>
        <begin position="42"/>
        <end position="177"/>
    </location>
</feature>
<comment type="caution">
    <text evidence="3">The sequence shown here is derived from an EMBL/GenBank/DDBJ whole genome shotgun (WGS) entry which is preliminary data.</text>
</comment>
<dbReference type="InterPro" id="IPR027994">
    <property type="entry name" value="WxL_dom"/>
</dbReference>
<evidence type="ECO:0000313" key="3">
    <source>
        <dbReference type="EMBL" id="MFD1421850.1"/>
    </source>
</evidence>
<evidence type="ECO:0000313" key="4">
    <source>
        <dbReference type="Proteomes" id="UP001597188"/>
    </source>
</evidence>
<dbReference type="EMBL" id="JBHTOJ010000046">
    <property type="protein sequence ID" value="MFD1421850.1"/>
    <property type="molecule type" value="Genomic_DNA"/>
</dbReference>
<feature type="signal peptide" evidence="1">
    <location>
        <begin position="1"/>
        <end position="23"/>
    </location>
</feature>
<dbReference type="Pfam" id="PF13731">
    <property type="entry name" value="WxL"/>
    <property type="match status" value="1"/>
</dbReference>
<sequence>MKARLGLSMFGLTLLLLPVAGQAAKTKATVQLRDPFPRVTMITEAPHVDFGTTANHKKQELTAKTVKGKLEVLNTRTPANWEVQLTAGDLVGSNHGVILRDAKLNALEGTSSKSSNYAELPEISEAKSPKNSVVMSSKAGNVGHFRHHYGKEHFELKIPEWGPADQYTANLTWALRSSVK</sequence>
<organism evidence="3 4">
    <name type="scientific">Lactiplantibacillus songbeiensis</name>
    <dbReference type="NCBI Taxonomy" id="2559920"/>
    <lineage>
        <taxon>Bacteria</taxon>
        <taxon>Bacillati</taxon>
        <taxon>Bacillota</taxon>
        <taxon>Bacilli</taxon>
        <taxon>Lactobacillales</taxon>
        <taxon>Lactobacillaceae</taxon>
        <taxon>Lactiplantibacillus</taxon>
    </lineage>
</organism>
<evidence type="ECO:0000256" key="1">
    <source>
        <dbReference type="SAM" id="SignalP"/>
    </source>
</evidence>
<dbReference type="RefSeq" id="WP_137633883.1">
    <property type="nucleotide sequence ID" value="NZ_BJDL01000003.1"/>
</dbReference>
<accession>A0ABW4C4E7</accession>
<proteinExistence type="predicted"/>
<feature type="chain" id="PRO_5045968786" evidence="1">
    <location>
        <begin position="24"/>
        <end position="180"/>
    </location>
</feature>
<protein>
    <submittedName>
        <fullName evidence="3">WxL domain-containing protein</fullName>
    </submittedName>
</protein>
<keyword evidence="4" id="KW-1185">Reference proteome</keyword>